<feature type="region of interest" description="Disordered" evidence="3">
    <location>
        <begin position="257"/>
        <end position="301"/>
    </location>
</feature>
<protein>
    <submittedName>
        <fullName evidence="5">AAA family ATPase</fullName>
    </submittedName>
</protein>
<gene>
    <name evidence="5" type="ORF">OJ962_20305</name>
</gene>
<dbReference type="InterPro" id="IPR027417">
    <property type="entry name" value="P-loop_NTPase"/>
</dbReference>
<keyword evidence="2" id="KW-0067">ATP-binding</keyword>
<dbReference type="PANTHER" id="PTHR16305">
    <property type="entry name" value="TESTICULAR SOLUBLE ADENYLYL CYCLASE"/>
    <property type="match status" value="1"/>
</dbReference>
<keyword evidence="1" id="KW-0547">Nucleotide-binding</keyword>
<evidence type="ECO:0000256" key="2">
    <source>
        <dbReference type="ARBA" id="ARBA00022840"/>
    </source>
</evidence>
<dbReference type="PANTHER" id="PTHR16305:SF35">
    <property type="entry name" value="TRANSCRIPTIONAL ACTIVATOR DOMAIN"/>
    <property type="match status" value="1"/>
</dbReference>
<accession>A0ABT4RMS3</accession>
<dbReference type="Proteomes" id="UP001147700">
    <property type="component" value="Unassembled WGS sequence"/>
</dbReference>
<dbReference type="EMBL" id="JAPCID010000030">
    <property type="protein sequence ID" value="MDA0139856.1"/>
    <property type="molecule type" value="Genomic_DNA"/>
</dbReference>
<name>A0ABT4RMS3_9ACTN</name>
<reference evidence="5" key="1">
    <citation type="submission" date="2022-10" db="EMBL/GenBank/DDBJ databases">
        <title>The WGS of Solirubrobacter sp. CPCC 204708.</title>
        <authorList>
            <person name="Jiang Z."/>
        </authorList>
    </citation>
    <scope>NUCLEOTIDE SEQUENCE</scope>
    <source>
        <strain evidence="5">CPCC 204708</strain>
    </source>
</reference>
<keyword evidence="6" id="KW-1185">Reference proteome</keyword>
<dbReference type="Pfam" id="PF13191">
    <property type="entry name" value="AAA_16"/>
    <property type="match status" value="1"/>
</dbReference>
<evidence type="ECO:0000256" key="1">
    <source>
        <dbReference type="ARBA" id="ARBA00022741"/>
    </source>
</evidence>
<sequence>MTRREPGALVERESELATLAAMAGDAGRGEGRLVVVEGPPGIGKTRLLRHARAAAAGDGARVFAARGTELEAHAAFGVVRQLFEPLVFATAEAERTELFAGAGALARAVLGAGDLQELDARGADRYSQINGLFWFVSSLARAQPLVIVVDDVQWADTPSAEFLGFLAHRIEGLPVLLAVATRPVAEAPGHISATLLTEPGATVLRPAPLSRDSVETLVRDAAGADADEDFALACLEATRGNPFLLSELLREVSARRLAPDRPGRAPHRLARPGRRLHGDRAAPRGHAGRRAAAGRGRRNPR</sequence>
<evidence type="ECO:0000259" key="4">
    <source>
        <dbReference type="Pfam" id="PF13191"/>
    </source>
</evidence>
<organism evidence="5 6">
    <name type="scientific">Solirubrobacter deserti</name>
    <dbReference type="NCBI Taxonomy" id="2282478"/>
    <lineage>
        <taxon>Bacteria</taxon>
        <taxon>Bacillati</taxon>
        <taxon>Actinomycetota</taxon>
        <taxon>Thermoleophilia</taxon>
        <taxon>Solirubrobacterales</taxon>
        <taxon>Solirubrobacteraceae</taxon>
        <taxon>Solirubrobacter</taxon>
    </lineage>
</organism>
<feature type="compositionally biased region" description="Basic residues" evidence="3">
    <location>
        <begin position="264"/>
        <end position="275"/>
    </location>
</feature>
<comment type="caution">
    <text evidence="5">The sequence shown here is derived from an EMBL/GenBank/DDBJ whole genome shotgun (WGS) entry which is preliminary data.</text>
</comment>
<dbReference type="RefSeq" id="WP_202957772.1">
    <property type="nucleotide sequence ID" value="NZ_JAPCID010000030.1"/>
</dbReference>
<evidence type="ECO:0000313" key="6">
    <source>
        <dbReference type="Proteomes" id="UP001147700"/>
    </source>
</evidence>
<feature type="domain" description="Orc1-like AAA ATPase" evidence="4">
    <location>
        <begin position="9"/>
        <end position="176"/>
    </location>
</feature>
<evidence type="ECO:0000256" key="3">
    <source>
        <dbReference type="SAM" id="MobiDB-lite"/>
    </source>
</evidence>
<evidence type="ECO:0000313" key="5">
    <source>
        <dbReference type="EMBL" id="MDA0139856.1"/>
    </source>
</evidence>
<dbReference type="InterPro" id="IPR041664">
    <property type="entry name" value="AAA_16"/>
</dbReference>
<dbReference type="SUPFAM" id="SSF52540">
    <property type="entry name" value="P-loop containing nucleoside triphosphate hydrolases"/>
    <property type="match status" value="1"/>
</dbReference>
<proteinExistence type="predicted"/>
<dbReference type="Gene3D" id="3.40.50.300">
    <property type="entry name" value="P-loop containing nucleotide triphosphate hydrolases"/>
    <property type="match status" value="1"/>
</dbReference>